<reference evidence="10" key="3">
    <citation type="submission" date="2025-09" db="UniProtKB">
        <authorList>
            <consortium name="Ensembl"/>
        </authorList>
    </citation>
    <scope>IDENTIFICATION</scope>
</reference>
<keyword evidence="2" id="KW-1003">Cell membrane</keyword>
<dbReference type="SUPFAM" id="SSF48726">
    <property type="entry name" value="Immunoglobulin"/>
    <property type="match status" value="2"/>
</dbReference>
<dbReference type="InterPro" id="IPR003599">
    <property type="entry name" value="Ig_sub"/>
</dbReference>
<dbReference type="CDD" id="cd00099">
    <property type="entry name" value="IgV"/>
    <property type="match status" value="2"/>
</dbReference>
<dbReference type="Ensembl" id="ENSEEET00000066041.1">
    <property type="protein sequence ID" value="ENSEEEP00000056203.1"/>
    <property type="gene ID" value="ENSEEEG00000006485.2"/>
</dbReference>
<evidence type="ECO:0000256" key="1">
    <source>
        <dbReference type="ARBA" id="ARBA00004236"/>
    </source>
</evidence>
<dbReference type="GeneTree" id="ENSGT00940000162676"/>
<protein>
    <recommendedName>
        <fullName evidence="9">Ig-like domain-containing protein</fullName>
    </recommendedName>
</protein>
<comment type="subcellular location">
    <subcellularLocation>
        <location evidence="1">Cell membrane</location>
    </subcellularLocation>
</comment>
<dbReference type="GO" id="GO:0002376">
    <property type="term" value="P:immune system process"/>
    <property type="evidence" value="ECO:0007669"/>
    <property type="project" value="UniProtKB-KW"/>
</dbReference>
<dbReference type="PANTHER" id="PTHR19433:SF133">
    <property type="entry name" value="IMMUNE-TYPE RECEPTOR 5 PRECURSOR-RELATED"/>
    <property type="match status" value="1"/>
</dbReference>
<dbReference type="GO" id="GO:0009617">
    <property type="term" value="P:response to bacterium"/>
    <property type="evidence" value="ECO:0007669"/>
    <property type="project" value="TreeGrafter"/>
</dbReference>
<keyword evidence="8" id="KW-0393">Immunoglobulin domain</keyword>
<evidence type="ECO:0000256" key="2">
    <source>
        <dbReference type="ARBA" id="ARBA00022475"/>
    </source>
</evidence>
<dbReference type="InterPro" id="IPR013783">
    <property type="entry name" value="Ig-like_fold"/>
</dbReference>
<dbReference type="InterPro" id="IPR036179">
    <property type="entry name" value="Ig-like_dom_sf"/>
</dbReference>
<name>A0AAY5EH44_ELEEL</name>
<evidence type="ECO:0000313" key="11">
    <source>
        <dbReference type="Proteomes" id="UP000314983"/>
    </source>
</evidence>
<feature type="domain" description="Ig-like" evidence="9">
    <location>
        <begin position="27"/>
        <end position="107"/>
    </location>
</feature>
<keyword evidence="3" id="KW-0732">Signal</keyword>
<dbReference type="InterPro" id="IPR052051">
    <property type="entry name" value="TCR_complex_component"/>
</dbReference>
<evidence type="ECO:0000256" key="4">
    <source>
        <dbReference type="ARBA" id="ARBA00022859"/>
    </source>
</evidence>
<evidence type="ECO:0000256" key="6">
    <source>
        <dbReference type="ARBA" id="ARBA00023157"/>
    </source>
</evidence>
<dbReference type="InterPro" id="IPR013106">
    <property type="entry name" value="Ig_V-set"/>
</dbReference>
<proteinExistence type="predicted"/>
<dbReference type="InterPro" id="IPR013151">
    <property type="entry name" value="Immunoglobulin_dom"/>
</dbReference>
<dbReference type="Pfam" id="PF00047">
    <property type="entry name" value="ig"/>
    <property type="match status" value="1"/>
</dbReference>
<dbReference type="AlphaFoldDB" id="A0AAY5EH44"/>
<evidence type="ECO:0000256" key="5">
    <source>
        <dbReference type="ARBA" id="ARBA00023136"/>
    </source>
</evidence>
<evidence type="ECO:0000256" key="8">
    <source>
        <dbReference type="ARBA" id="ARBA00023319"/>
    </source>
</evidence>
<reference evidence="10 11" key="1">
    <citation type="submission" date="2020-05" db="EMBL/GenBank/DDBJ databases">
        <title>Electrophorus electricus (electric eel) genome, fEleEle1, primary haplotype.</title>
        <authorList>
            <person name="Myers G."/>
            <person name="Meyer A."/>
            <person name="Fedrigo O."/>
            <person name="Formenti G."/>
            <person name="Rhie A."/>
            <person name="Tracey A."/>
            <person name="Sims Y."/>
            <person name="Jarvis E.D."/>
        </authorList>
    </citation>
    <scope>NUCLEOTIDE SEQUENCE [LARGE SCALE GENOMIC DNA]</scope>
</reference>
<dbReference type="PROSITE" id="PS50835">
    <property type="entry name" value="IG_LIKE"/>
    <property type="match status" value="1"/>
</dbReference>
<dbReference type="InterPro" id="IPR007110">
    <property type="entry name" value="Ig-like_dom"/>
</dbReference>
<evidence type="ECO:0000256" key="7">
    <source>
        <dbReference type="ARBA" id="ARBA00023180"/>
    </source>
</evidence>
<keyword evidence="4" id="KW-0391">Immunity</keyword>
<dbReference type="Proteomes" id="UP000314983">
    <property type="component" value="Chromosome 19"/>
</dbReference>
<evidence type="ECO:0000313" key="10">
    <source>
        <dbReference type="Ensembl" id="ENSEEEP00000056203.1"/>
    </source>
</evidence>
<dbReference type="Gene3D" id="2.60.40.10">
    <property type="entry name" value="Immunoglobulins"/>
    <property type="match status" value="2"/>
</dbReference>
<evidence type="ECO:0000259" key="9">
    <source>
        <dbReference type="PROSITE" id="PS50835"/>
    </source>
</evidence>
<keyword evidence="7" id="KW-0325">Glycoprotein</keyword>
<sequence>MIEDTNGFVLLDQTDNNLKLKETVHPGDSVTLQCTVLTESWDFSVFWIKIPLNRAPEGIATATSYVDAVKMYKPFENHSRINVTWNRVTFNLSFLSVEQTDAATYICGRYEYRTFMFGNGSKLILEEDTEVHPGNSVTLQCTFRHDSGESLPGIIHTHGDSSDQCKKSSKARSPTQSCVNELLVENLSLSDAGTYYCALAICGEIIFGNGTKLDIKENCTSWNSKILALARSNIICVSVIVILGRLLCKHWLQSKTSFKLHIFQKDL</sequence>
<dbReference type="PANTHER" id="PTHR19433">
    <property type="entry name" value="T-CELL RECEPTOR ALPHA CHAIN V REGION-RELATED"/>
    <property type="match status" value="1"/>
</dbReference>
<dbReference type="Pfam" id="PF07686">
    <property type="entry name" value="V-set"/>
    <property type="match status" value="1"/>
</dbReference>
<organism evidence="10 11">
    <name type="scientific">Electrophorus electricus</name>
    <name type="common">Electric eel</name>
    <name type="synonym">Gymnotus electricus</name>
    <dbReference type="NCBI Taxonomy" id="8005"/>
    <lineage>
        <taxon>Eukaryota</taxon>
        <taxon>Metazoa</taxon>
        <taxon>Chordata</taxon>
        <taxon>Craniata</taxon>
        <taxon>Vertebrata</taxon>
        <taxon>Euteleostomi</taxon>
        <taxon>Actinopterygii</taxon>
        <taxon>Neopterygii</taxon>
        <taxon>Teleostei</taxon>
        <taxon>Ostariophysi</taxon>
        <taxon>Gymnotiformes</taxon>
        <taxon>Gymnotoidei</taxon>
        <taxon>Gymnotidae</taxon>
        <taxon>Electrophorus</taxon>
    </lineage>
</organism>
<reference evidence="10" key="2">
    <citation type="submission" date="2025-08" db="UniProtKB">
        <authorList>
            <consortium name="Ensembl"/>
        </authorList>
    </citation>
    <scope>IDENTIFICATION</scope>
</reference>
<keyword evidence="6" id="KW-1015">Disulfide bond</keyword>
<keyword evidence="5" id="KW-0472">Membrane</keyword>
<accession>A0AAY5EH44</accession>
<dbReference type="GO" id="GO:0005886">
    <property type="term" value="C:plasma membrane"/>
    <property type="evidence" value="ECO:0007669"/>
    <property type="project" value="UniProtKB-SubCell"/>
</dbReference>
<evidence type="ECO:0000256" key="3">
    <source>
        <dbReference type="ARBA" id="ARBA00022729"/>
    </source>
</evidence>
<keyword evidence="11" id="KW-1185">Reference proteome</keyword>
<dbReference type="SMART" id="SM00409">
    <property type="entry name" value="IG"/>
    <property type="match status" value="2"/>
</dbReference>